<dbReference type="Proteomes" id="UP000775872">
    <property type="component" value="Unassembled WGS sequence"/>
</dbReference>
<evidence type="ECO:0000256" key="1">
    <source>
        <dbReference type="ARBA" id="ARBA00001713"/>
    </source>
</evidence>
<dbReference type="GO" id="GO:0005737">
    <property type="term" value="C:cytoplasm"/>
    <property type="evidence" value="ECO:0007669"/>
    <property type="project" value="TreeGrafter"/>
</dbReference>
<dbReference type="Pfam" id="PF06026">
    <property type="entry name" value="Rib_5-P_isom_A"/>
    <property type="match status" value="1"/>
</dbReference>
<dbReference type="GO" id="GO:0004751">
    <property type="term" value="F:ribose-5-phosphate isomerase activity"/>
    <property type="evidence" value="ECO:0007669"/>
    <property type="project" value="UniProtKB-EC"/>
</dbReference>
<evidence type="ECO:0000256" key="4">
    <source>
        <dbReference type="ARBA" id="ARBA00011959"/>
    </source>
</evidence>
<organism evidence="9 10">
    <name type="scientific">Clonostachys solani</name>
    <dbReference type="NCBI Taxonomy" id="160281"/>
    <lineage>
        <taxon>Eukaryota</taxon>
        <taxon>Fungi</taxon>
        <taxon>Dikarya</taxon>
        <taxon>Ascomycota</taxon>
        <taxon>Pezizomycotina</taxon>
        <taxon>Sordariomycetes</taxon>
        <taxon>Hypocreomycetidae</taxon>
        <taxon>Hypocreales</taxon>
        <taxon>Bionectriaceae</taxon>
        <taxon>Clonostachys</taxon>
    </lineage>
</organism>
<comment type="catalytic activity">
    <reaction evidence="1">
        <text>aldehydo-D-ribose 5-phosphate = D-ribulose 5-phosphate</text>
        <dbReference type="Rhea" id="RHEA:14657"/>
        <dbReference type="ChEBI" id="CHEBI:58121"/>
        <dbReference type="ChEBI" id="CHEBI:58273"/>
        <dbReference type="EC" id="5.3.1.6"/>
    </reaction>
</comment>
<keyword evidence="10" id="KW-1185">Reference proteome</keyword>
<dbReference type="PANTHER" id="PTHR11934">
    <property type="entry name" value="RIBOSE-5-PHOSPHATE ISOMERASE"/>
    <property type="match status" value="1"/>
</dbReference>
<evidence type="ECO:0000256" key="2">
    <source>
        <dbReference type="ARBA" id="ARBA00004988"/>
    </source>
</evidence>
<name>A0A9N9ZK45_9HYPO</name>
<accession>A0A9N9ZK45</accession>
<dbReference type="GO" id="GO:0009052">
    <property type="term" value="P:pentose-phosphate shunt, non-oxidative branch"/>
    <property type="evidence" value="ECO:0007669"/>
    <property type="project" value="InterPro"/>
</dbReference>
<comment type="caution">
    <text evidence="9">The sequence shown here is derived from an EMBL/GenBank/DDBJ whole genome shotgun (WGS) entry which is preliminary data.</text>
</comment>
<proteinExistence type="inferred from homology"/>
<dbReference type="OrthoDB" id="1555531at2759"/>
<dbReference type="EC" id="5.3.1.6" evidence="4"/>
<keyword evidence="6" id="KW-0413">Isomerase</keyword>
<dbReference type="GO" id="GO:0006014">
    <property type="term" value="P:D-ribose metabolic process"/>
    <property type="evidence" value="ECO:0007669"/>
    <property type="project" value="TreeGrafter"/>
</dbReference>
<comment type="similarity">
    <text evidence="3">Belongs to the ribose 5-phosphate isomerase family.</text>
</comment>
<reference evidence="9" key="1">
    <citation type="submission" date="2021-10" db="EMBL/GenBank/DDBJ databases">
        <authorList>
            <person name="Piombo E."/>
        </authorList>
    </citation>
    <scope>NUCLEOTIDE SEQUENCE</scope>
</reference>
<dbReference type="SUPFAM" id="SSF75445">
    <property type="entry name" value="D-ribose-5-phosphate isomerase (RpiA), lid domain"/>
    <property type="match status" value="1"/>
</dbReference>
<evidence type="ECO:0000256" key="7">
    <source>
        <dbReference type="ARBA" id="ARBA00029734"/>
    </source>
</evidence>
<dbReference type="PANTHER" id="PTHR11934:SF0">
    <property type="entry name" value="RIBOSE-5-PHOSPHATE ISOMERASE"/>
    <property type="match status" value="1"/>
</dbReference>
<gene>
    <name evidence="9" type="ORF">CSOL1703_00018092</name>
</gene>
<protein>
    <recommendedName>
        <fullName evidence="5">Ribose-5-phosphate isomerase</fullName>
        <ecNumber evidence="4">5.3.1.6</ecNumber>
    </recommendedName>
    <alternativeName>
        <fullName evidence="8">D-ribose-5-phosphate ketol-isomerase</fullName>
    </alternativeName>
    <alternativeName>
        <fullName evidence="7">Phosphoriboisomerase</fullName>
    </alternativeName>
</protein>
<dbReference type="Gene3D" id="3.30.70.260">
    <property type="match status" value="1"/>
</dbReference>
<evidence type="ECO:0000256" key="3">
    <source>
        <dbReference type="ARBA" id="ARBA00008088"/>
    </source>
</evidence>
<comment type="pathway">
    <text evidence="2">Carbohydrate degradation; pentose phosphate pathway; D-ribose 5-phosphate from D-ribulose 5-phosphate (non-oxidative stage): step 1/1.</text>
</comment>
<dbReference type="InterPro" id="IPR037171">
    <property type="entry name" value="NagB/RpiA_transferase-like"/>
</dbReference>
<dbReference type="SUPFAM" id="SSF100950">
    <property type="entry name" value="NagB/RpiA/CoA transferase-like"/>
    <property type="match status" value="1"/>
</dbReference>
<sequence length="360" mass="38905">MLMRGHHIQLRRLSRCSASQHALLGVAIGQYYPTSAFKLNHNGNGRNSSPLKTLMQTNHLPITPFHNFHSKRMGSTRTNSATVESAKQAAAKRAVDGHLSSEHRWVGIGSGSTIVYLVDTISKWEKGLTDRMKFVPTGEQSRLLIEAAGLRLGSLSQLPRDELLDVCFDGADEIDRDLNLIKGGGACLLQEKVVATASKKFICVAVESGADPCVLPRKDYRKSSDWLCSNWRQGVPIEVLPSAASRVLAELRRLGSINPSIRQGGTQKAGPVVTDNSMWIIDAPFPALAAETGTSNSNADPNNCLRWTSGALARRLIRIPGIIETGLFTGHDNYGGRGGAERPVAVYLGLADGGVEVFEA</sequence>
<dbReference type="EMBL" id="CABFOC020000068">
    <property type="protein sequence ID" value="CAH0056966.1"/>
    <property type="molecule type" value="Genomic_DNA"/>
</dbReference>
<evidence type="ECO:0000256" key="8">
    <source>
        <dbReference type="ARBA" id="ARBA00032273"/>
    </source>
</evidence>
<evidence type="ECO:0000256" key="5">
    <source>
        <dbReference type="ARBA" id="ARBA00019150"/>
    </source>
</evidence>
<evidence type="ECO:0000256" key="6">
    <source>
        <dbReference type="ARBA" id="ARBA00023235"/>
    </source>
</evidence>
<dbReference type="CDD" id="cd01398">
    <property type="entry name" value="RPI_A"/>
    <property type="match status" value="1"/>
</dbReference>
<evidence type="ECO:0000313" key="9">
    <source>
        <dbReference type="EMBL" id="CAH0056966.1"/>
    </source>
</evidence>
<dbReference type="InterPro" id="IPR004788">
    <property type="entry name" value="Ribose5P_isomerase_type_A"/>
</dbReference>
<dbReference type="NCBIfam" id="TIGR00021">
    <property type="entry name" value="rpiA"/>
    <property type="match status" value="1"/>
</dbReference>
<dbReference type="Gene3D" id="3.40.50.1360">
    <property type="match status" value="1"/>
</dbReference>
<evidence type="ECO:0000313" key="10">
    <source>
        <dbReference type="Proteomes" id="UP000775872"/>
    </source>
</evidence>
<dbReference type="AlphaFoldDB" id="A0A9N9ZK45"/>